<feature type="domain" description="Heterokaryon incompatibility" evidence="1">
    <location>
        <begin position="1"/>
        <end position="94"/>
    </location>
</feature>
<keyword evidence="3" id="KW-1185">Reference proteome</keyword>
<dbReference type="GeneID" id="54469234"/>
<reference evidence="4" key="2">
    <citation type="submission" date="2020-04" db="EMBL/GenBank/DDBJ databases">
        <authorList>
            <consortium name="NCBI Genome Project"/>
        </authorList>
    </citation>
    <scope>NUCLEOTIDE SEQUENCE</scope>
    <source>
        <strain evidence="4">CBS 304.34</strain>
    </source>
</reference>
<dbReference type="EMBL" id="MU003707">
    <property type="protein sequence ID" value="KAF2806534.1"/>
    <property type="molecule type" value="Genomic_DNA"/>
</dbReference>
<dbReference type="AlphaFoldDB" id="A0A6A6YEU9"/>
<dbReference type="PANTHER" id="PTHR24148:SF82">
    <property type="entry name" value="HETEROKARYON INCOMPATIBILITY DOMAIN-CONTAINING PROTEIN"/>
    <property type="match status" value="1"/>
</dbReference>
<evidence type="ECO:0000259" key="1">
    <source>
        <dbReference type="Pfam" id="PF06985"/>
    </source>
</evidence>
<dbReference type="InterPro" id="IPR052895">
    <property type="entry name" value="HetReg/Transcr_Mod"/>
</dbReference>
<dbReference type="PANTHER" id="PTHR24148">
    <property type="entry name" value="ANKYRIN REPEAT DOMAIN-CONTAINING PROTEIN 39 HOMOLOG-RELATED"/>
    <property type="match status" value="1"/>
</dbReference>
<evidence type="ECO:0000313" key="4">
    <source>
        <dbReference type="RefSeq" id="XP_033573498.1"/>
    </source>
</evidence>
<dbReference type="Pfam" id="PF06985">
    <property type="entry name" value="HET"/>
    <property type="match status" value="1"/>
</dbReference>
<dbReference type="Proteomes" id="UP000504636">
    <property type="component" value="Unplaced"/>
</dbReference>
<reference evidence="2 4" key="1">
    <citation type="journal article" date="2020" name="Stud. Mycol.">
        <title>101 Dothideomycetes genomes: a test case for predicting lifestyles and emergence of pathogens.</title>
        <authorList>
            <person name="Haridas S."/>
            <person name="Albert R."/>
            <person name="Binder M."/>
            <person name="Bloem J."/>
            <person name="Labutti K."/>
            <person name="Salamov A."/>
            <person name="Andreopoulos B."/>
            <person name="Baker S."/>
            <person name="Barry K."/>
            <person name="Bills G."/>
            <person name="Bluhm B."/>
            <person name="Cannon C."/>
            <person name="Castanera R."/>
            <person name="Culley D."/>
            <person name="Daum C."/>
            <person name="Ezra D."/>
            <person name="Gonzalez J."/>
            <person name="Henrissat B."/>
            <person name="Kuo A."/>
            <person name="Liang C."/>
            <person name="Lipzen A."/>
            <person name="Lutzoni F."/>
            <person name="Magnuson J."/>
            <person name="Mondo S."/>
            <person name="Nolan M."/>
            <person name="Ohm R."/>
            <person name="Pangilinan J."/>
            <person name="Park H.-J."/>
            <person name="Ramirez L."/>
            <person name="Alfaro M."/>
            <person name="Sun H."/>
            <person name="Tritt A."/>
            <person name="Yoshinaga Y."/>
            <person name="Zwiers L.-H."/>
            <person name="Turgeon B."/>
            <person name="Goodwin S."/>
            <person name="Spatafora J."/>
            <person name="Crous P."/>
            <person name="Grigoriev I."/>
        </authorList>
    </citation>
    <scope>NUCLEOTIDE SEQUENCE</scope>
    <source>
        <strain evidence="2 4">CBS 304.34</strain>
    </source>
</reference>
<protein>
    <recommendedName>
        <fullName evidence="1">Heterokaryon incompatibility domain-containing protein</fullName>
    </recommendedName>
</protein>
<gene>
    <name evidence="2 4" type="ORF">BDZ99DRAFT_574032</name>
</gene>
<dbReference type="InterPro" id="IPR010730">
    <property type="entry name" value="HET"/>
</dbReference>
<sequence length="453" mass="51021">MLWLDVIGIRMRDLEERSTQIKMMVNIYESAPETIVCLTEAGDCHHAMDLLGDDDIQRSLDPSAVGISSVGTPVEALTGFFDQPNWSRSWSIQEIVVSKKLIVKWETTEIPWSSIIDFTKLRNYLEGLLFPPPPPKIRFAESPEDVFSSGWDAIAAIRYLRRKRNARNEISLTELLFVSRYHKARLPQGRIYSIMGLATGNQQGDPLLREDYSLTFAEIYVNVVRYLLLRYRNLNPLSFASSYRLTDIPEIPSWVPTWRSNIIEPLSAAVALSGQPPLYSAGIKSLSPKDSQIEFSSNSADLKISGFLIRRIEQQYTQYDISTREYNWQEIVPELFPDSSSNTPDAQNSSDVVEAKCFRAHCADQVVGPDGQVYRLGAFEPSYELLKQSRWLREDRGSRVPVRAMFLSEGGYIGLGPAAAHLGDVIAVLLGASVPFILRPTEEDSEYTLIGEA</sequence>
<evidence type="ECO:0000313" key="3">
    <source>
        <dbReference type="Proteomes" id="UP000504636"/>
    </source>
</evidence>
<dbReference type="OrthoDB" id="2157530at2759"/>
<name>A0A6A6YEU9_9PEZI</name>
<dbReference type="Pfam" id="PF26639">
    <property type="entry name" value="Het-6_barrel"/>
    <property type="match status" value="1"/>
</dbReference>
<evidence type="ECO:0000313" key="2">
    <source>
        <dbReference type="EMBL" id="KAF2806534.1"/>
    </source>
</evidence>
<reference evidence="4" key="3">
    <citation type="submission" date="2025-04" db="UniProtKB">
        <authorList>
            <consortium name="RefSeq"/>
        </authorList>
    </citation>
    <scope>IDENTIFICATION</scope>
    <source>
        <strain evidence="4">CBS 304.34</strain>
    </source>
</reference>
<organism evidence="2">
    <name type="scientific">Mytilinidion resinicola</name>
    <dbReference type="NCBI Taxonomy" id="574789"/>
    <lineage>
        <taxon>Eukaryota</taxon>
        <taxon>Fungi</taxon>
        <taxon>Dikarya</taxon>
        <taxon>Ascomycota</taxon>
        <taxon>Pezizomycotina</taxon>
        <taxon>Dothideomycetes</taxon>
        <taxon>Pleosporomycetidae</taxon>
        <taxon>Mytilinidiales</taxon>
        <taxon>Mytilinidiaceae</taxon>
        <taxon>Mytilinidion</taxon>
    </lineage>
</organism>
<proteinExistence type="predicted"/>
<dbReference type="RefSeq" id="XP_033573498.1">
    <property type="nucleotide sequence ID" value="XM_033728341.1"/>
</dbReference>
<accession>A0A6A6YEU9</accession>